<dbReference type="InParanoid" id="A0A067NAG8"/>
<evidence type="ECO:0000313" key="2">
    <source>
        <dbReference type="Proteomes" id="UP000027195"/>
    </source>
</evidence>
<dbReference type="HOGENOM" id="CLU_1767757_0_0_1"/>
<dbReference type="OrthoDB" id="77201at2759"/>
<dbReference type="Gene3D" id="3.20.20.80">
    <property type="entry name" value="Glycosidases"/>
    <property type="match status" value="1"/>
</dbReference>
<organism evidence="1 2">
    <name type="scientific">Botryobasidium botryosum (strain FD-172 SS1)</name>
    <dbReference type="NCBI Taxonomy" id="930990"/>
    <lineage>
        <taxon>Eukaryota</taxon>
        <taxon>Fungi</taxon>
        <taxon>Dikarya</taxon>
        <taxon>Basidiomycota</taxon>
        <taxon>Agaricomycotina</taxon>
        <taxon>Agaricomycetes</taxon>
        <taxon>Cantharellales</taxon>
        <taxon>Botryobasidiaceae</taxon>
        <taxon>Botryobasidium</taxon>
    </lineage>
</organism>
<accession>A0A067NAG8</accession>
<protein>
    <recommendedName>
        <fullName evidence="3">Glycoside hydrolase family 17 protein</fullName>
    </recommendedName>
</protein>
<dbReference type="SUPFAM" id="SSF51445">
    <property type="entry name" value="(Trans)glycosidases"/>
    <property type="match status" value="1"/>
</dbReference>
<gene>
    <name evidence="1" type="ORF">BOTBODRAFT_61536</name>
</gene>
<dbReference type="AlphaFoldDB" id="A0A067NAG8"/>
<evidence type="ECO:0000313" key="1">
    <source>
        <dbReference type="EMBL" id="KDQ21132.1"/>
    </source>
</evidence>
<reference evidence="2" key="1">
    <citation type="journal article" date="2014" name="Proc. Natl. Acad. Sci. U.S.A.">
        <title>Extensive sampling of basidiomycete genomes demonstrates inadequacy of the white-rot/brown-rot paradigm for wood decay fungi.</title>
        <authorList>
            <person name="Riley R."/>
            <person name="Salamov A.A."/>
            <person name="Brown D.W."/>
            <person name="Nagy L.G."/>
            <person name="Floudas D."/>
            <person name="Held B.W."/>
            <person name="Levasseur A."/>
            <person name="Lombard V."/>
            <person name="Morin E."/>
            <person name="Otillar R."/>
            <person name="Lindquist E.A."/>
            <person name="Sun H."/>
            <person name="LaButti K.M."/>
            <person name="Schmutz J."/>
            <person name="Jabbour D."/>
            <person name="Luo H."/>
            <person name="Baker S.E."/>
            <person name="Pisabarro A.G."/>
            <person name="Walton J.D."/>
            <person name="Blanchette R.A."/>
            <person name="Henrissat B."/>
            <person name="Martin F."/>
            <person name="Cullen D."/>
            <person name="Hibbett D.S."/>
            <person name="Grigoriev I.V."/>
        </authorList>
    </citation>
    <scope>NUCLEOTIDE SEQUENCE [LARGE SCALE GENOMIC DNA]</scope>
    <source>
        <strain evidence="2">FD-172 SS1</strain>
    </source>
</reference>
<proteinExistence type="predicted"/>
<dbReference type="EMBL" id="KL198017">
    <property type="protein sequence ID" value="KDQ21132.1"/>
    <property type="molecule type" value="Genomic_DNA"/>
</dbReference>
<sequence length="147" mass="16003">MQYGYSVQGNSQAVLDAVDVVHAHQLPYFDSDAKDGGNVNAWNSVSKSTSWFVTNTKGTKKIIFTQTGWPSNANVWGPNSATAVASVASEQAYLNLLDSKCTDLKALAPKGGVGWFWQIWNDPQLDGWGALDWNGNPKFKFAPKTSC</sequence>
<keyword evidence="2" id="KW-1185">Reference proteome</keyword>
<evidence type="ECO:0008006" key="3">
    <source>
        <dbReference type="Google" id="ProtNLM"/>
    </source>
</evidence>
<dbReference type="Proteomes" id="UP000027195">
    <property type="component" value="Unassembled WGS sequence"/>
</dbReference>
<name>A0A067NAG8_BOTB1</name>
<dbReference type="InterPro" id="IPR017853">
    <property type="entry name" value="GH"/>
</dbReference>